<dbReference type="RefSeq" id="WP_311667459.1">
    <property type="nucleotide sequence ID" value="NZ_JAVREO010000007.1"/>
</dbReference>
<keyword evidence="5" id="KW-1185">Reference proteome</keyword>
<dbReference type="Pfam" id="PF13649">
    <property type="entry name" value="Methyltransf_25"/>
    <property type="match status" value="1"/>
</dbReference>
<keyword evidence="2 4" id="KW-0808">Transferase</keyword>
<reference evidence="5" key="1">
    <citation type="submission" date="2023-07" db="EMBL/GenBank/DDBJ databases">
        <title>30 novel species of actinomycetes from the DSMZ collection.</title>
        <authorList>
            <person name="Nouioui I."/>
        </authorList>
    </citation>
    <scope>NUCLEOTIDE SEQUENCE [LARGE SCALE GENOMIC DNA]</scope>
    <source>
        <strain evidence="5">DSM 44915</strain>
    </source>
</reference>
<evidence type="ECO:0000313" key="4">
    <source>
        <dbReference type="EMBL" id="MDT0267398.1"/>
    </source>
</evidence>
<evidence type="ECO:0000313" key="5">
    <source>
        <dbReference type="Proteomes" id="UP001183410"/>
    </source>
</evidence>
<dbReference type="InterPro" id="IPR029063">
    <property type="entry name" value="SAM-dependent_MTases_sf"/>
</dbReference>
<dbReference type="GO" id="GO:0008168">
    <property type="term" value="F:methyltransferase activity"/>
    <property type="evidence" value="ECO:0007669"/>
    <property type="project" value="UniProtKB-KW"/>
</dbReference>
<gene>
    <name evidence="4" type="ORF">RM844_13990</name>
</gene>
<dbReference type="CDD" id="cd02440">
    <property type="entry name" value="AdoMet_MTases"/>
    <property type="match status" value="1"/>
</dbReference>
<dbReference type="PANTHER" id="PTHR43861">
    <property type="entry name" value="TRANS-ACONITATE 2-METHYLTRANSFERASE-RELATED"/>
    <property type="match status" value="1"/>
</dbReference>
<evidence type="ECO:0000256" key="1">
    <source>
        <dbReference type="ARBA" id="ARBA00022603"/>
    </source>
</evidence>
<evidence type="ECO:0000259" key="3">
    <source>
        <dbReference type="Pfam" id="PF13649"/>
    </source>
</evidence>
<dbReference type="EMBL" id="JAVREO010000007">
    <property type="protein sequence ID" value="MDT0267398.1"/>
    <property type="molecule type" value="Genomic_DNA"/>
</dbReference>
<sequence length="272" mass="30453">MADEERDWLRVNRANWDDRVRVHAESDFYDLPGFLAGGDPLRATEVAEVGDVSGRRLLHLQCHMGQDTLAWARRGAWVTGVDFAPAAVEVARGLAAELGLAERARFVVSDVYRAREALDGERFDVVFTGGGSLVWLPDLARWAEVVADSLRPGGFVYVSEFHPVTDTLDEAGERVVADYFDDRPERWETAHTYTDGPALRHRETVQWRHPLGEVVTALAVAGLRIEFLRERPATLFQRFSSLRRGPGGEFGFPAGRPRVPLMYSLRARRPAG</sequence>
<dbReference type="Proteomes" id="UP001183410">
    <property type="component" value="Unassembled WGS sequence"/>
</dbReference>
<dbReference type="InterPro" id="IPR041698">
    <property type="entry name" value="Methyltransf_25"/>
</dbReference>
<name>A0ABU2JT88_9ACTN</name>
<keyword evidence="1 4" id="KW-0489">Methyltransferase</keyword>
<comment type="caution">
    <text evidence="4">The sequence shown here is derived from an EMBL/GenBank/DDBJ whole genome shotgun (WGS) entry which is preliminary data.</text>
</comment>
<dbReference type="GO" id="GO:0032259">
    <property type="term" value="P:methylation"/>
    <property type="evidence" value="ECO:0007669"/>
    <property type="project" value="UniProtKB-KW"/>
</dbReference>
<dbReference type="EC" id="2.1.1.-" evidence="4"/>
<dbReference type="SUPFAM" id="SSF53335">
    <property type="entry name" value="S-adenosyl-L-methionine-dependent methyltransferases"/>
    <property type="match status" value="1"/>
</dbReference>
<evidence type="ECO:0000256" key="2">
    <source>
        <dbReference type="ARBA" id="ARBA00022679"/>
    </source>
</evidence>
<feature type="domain" description="Methyltransferase" evidence="3">
    <location>
        <begin position="58"/>
        <end position="154"/>
    </location>
</feature>
<proteinExistence type="predicted"/>
<protein>
    <submittedName>
        <fullName evidence="4">Class I SAM-dependent methyltransferase</fullName>
        <ecNumber evidence="4">2.1.1.-</ecNumber>
    </submittedName>
</protein>
<dbReference type="PANTHER" id="PTHR43861:SF1">
    <property type="entry name" value="TRANS-ACONITATE 2-METHYLTRANSFERASE"/>
    <property type="match status" value="1"/>
</dbReference>
<dbReference type="Gene3D" id="3.40.50.150">
    <property type="entry name" value="Vaccinia Virus protein VP39"/>
    <property type="match status" value="1"/>
</dbReference>
<organism evidence="4 5">
    <name type="scientific">Streptomyces chisholmiae</name>
    <dbReference type="NCBI Taxonomy" id="3075540"/>
    <lineage>
        <taxon>Bacteria</taxon>
        <taxon>Bacillati</taxon>
        <taxon>Actinomycetota</taxon>
        <taxon>Actinomycetes</taxon>
        <taxon>Kitasatosporales</taxon>
        <taxon>Streptomycetaceae</taxon>
        <taxon>Streptomyces</taxon>
    </lineage>
</organism>
<accession>A0ABU2JT88</accession>